<sequence length="55" mass="5815">MAITRRGYQCPIGPRPSGLCHVHDPAVQCGGTKRNGARCAVATGGGLCRAHRDQR</sequence>
<evidence type="ECO:0000313" key="2">
    <source>
        <dbReference type="Proteomes" id="UP000256913"/>
    </source>
</evidence>
<name>A0A3E0A1I7_9ACTN</name>
<protein>
    <submittedName>
        <fullName evidence="1">Uncharacterized protein</fullName>
    </submittedName>
</protein>
<evidence type="ECO:0000313" key="1">
    <source>
        <dbReference type="EMBL" id="REG02354.1"/>
    </source>
</evidence>
<organism evidence="1 2">
    <name type="scientific">Asanoa ferruginea</name>
    <dbReference type="NCBI Taxonomy" id="53367"/>
    <lineage>
        <taxon>Bacteria</taxon>
        <taxon>Bacillati</taxon>
        <taxon>Actinomycetota</taxon>
        <taxon>Actinomycetes</taxon>
        <taxon>Micromonosporales</taxon>
        <taxon>Micromonosporaceae</taxon>
        <taxon>Asanoa</taxon>
    </lineage>
</organism>
<dbReference type="AlphaFoldDB" id="A0A3E0A1I7"/>
<reference evidence="1 2" key="1">
    <citation type="submission" date="2018-08" db="EMBL/GenBank/DDBJ databases">
        <title>Sequencing the genomes of 1000 actinobacteria strains.</title>
        <authorList>
            <person name="Klenk H.-P."/>
        </authorList>
    </citation>
    <scope>NUCLEOTIDE SEQUENCE [LARGE SCALE GENOMIC DNA]</scope>
    <source>
        <strain evidence="1 2">DSM 44099</strain>
    </source>
</reference>
<dbReference type="Proteomes" id="UP000256913">
    <property type="component" value="Unassembled WGS sequence"/>
</dbReference>
<gene>
    <name evidence="1" type="ORF">DFJ67_8448</name>
</gene>
<comment type="caution">
    <text evidence="1">The sequence shown here is derived from an EMBL/GenBank/DDBJ whole genome shotgun (WGS) entry which is preliminary data.</text>
</comment>
<dbReference type="EMBL" id="QUMQ01000001">
    <property type="protein sequence ID" value="REG02354.1"/>
    <property type="molecule type" value="Genomic_DNA"/>
</dbReference>
<proteinExistence type="predicted"/>
<accession>A0A3E0A1I7</accession>
<keyword evidence="2" id="KW-1185">Reference proteome</keyword>